<accession>X1PZE9</accession>
<dbReference type="EMBL" id="BARW01000254">
    <property type="protein sequence ID" value="GAI61667.1"/>
    <property type="molecule type" value="Genomic_DNA"/>
</dbReference>
<feature type="region of interest" description="Disordered" evidence="1">
    <location>
        <begin position="24"/>
        <end position="47"/>
    </location>
</feature>
<proteinExistence type="predicted"/>
<protein>
    <submittedName>
        <fullName evidence="2">Uncharacterized protein</fullName>
    </submittedName>
</protein>
<comment type="caution">
    <text evidence="2">The sequence shown here is derived from an EMBL/GenBank/DDBJ whole genome shotgun (WGS) entry which is preliminary data.</text>
</comment>
<evidence type="ECO:0000256" key="1">
    <source>
        <dbReference type="SAM" id="MobiDB-lite"/>
    </source>
</evidence>
<reference evidence="2" key="1">
    <citation type="journal article" date="2014" name="Front. Microbiol.">
        <title>High frequency of phylogenetically diverse reductive dehalogenase-homologous genes in deep subseafloor sedimentary metagenomes.</title>
        <authorList>
            <person name="Kawai M."/>
            <person name="Futagami T."/>
            <person name="Toyoda A."/>
            <person name="Takaki Y."/>
            <person name="Nishi S."/>
            <person name="Hori S."/>
            <person name="Arai W."/>
            <person name="Tsubouchi T."/>
            <person name="Morono Y."/>
            <person name="Uchiyama I."/>
            <person name="Ito T."/>
            <person name="Fujiyama A."/>
            <person name="Inagaki F."/>
            <person name="Takami H."/>
        </authorList>
    </citation>
    <scope>NUCLEOTIDE SEQUENCE</scope>
    <source>
        <strain evidence="2">Expedition CK06-06</strain>
    </source>
</reference>
<organism evidence="2">
    <name type="scientific">marine sediment metagenome</name>
    <dbReference type="NCBI Taxonomy" id="412755"/>
    <lineage>
        <taxon>unclassified sequences</taxon>
        <taxon>metagenomes</taxon>
        <taxon>ecological metagenomes</taxon>
    </lineage>
</organism>
<dbReference type="AlphaFoldDB" id="X1PZE9"/>
<sequence length="47" mass="4920">MPETPDLPKMVIPILCLEKFSKNGKSAENAKPDPGGAAGPARVKTDV</sequence>
<evidence type="ECO:0000313" key="2">
    <source>
        <dbReference type="EMBL" id="GAI61667.1"/>
    </source>
</evidence>
<gene>
    <name evidence="2" type="ORF">S12H4_01326</name>
</gene>
<name>X1PZE9_9ZZZZ</name>
<feature type="compositionally biased region" description="Low complexity" evidence="1">
    <location>
        <begin position="32"/>
        <end position="41"/>
    </location>
</feature>